<sequence>MVNQTCIAIGSSSYPLLICSSSSPSPQVRRHVSPFCLFSMLQSVFSREEPTWLSNRLDQRILLVRAPNPMVLLLCLLGIQLFLLGGRSRGDLLAIFLDSQLSKTNLINRRFFLLFLSLCFSTSFGSSHLLLDILFLFLVGISPKSAVFTFCFQDTLSLLLSTNFGGKFLHSSLFPLMFSFRFFLIFGNLA</sequence>
<proteinExistence type="predicted"/>
<dbReference type="EMBL" id="KL584767">
    <property type="protein sequence ID" value="KEQ93112.1"/>
    <property type="molecule type" value="Genomic_DNA"/>
</dbReference>
<keyword evidence="3" id="KW-1185">Reference proteome</keyword>
<evidence type="ECO:0000313" key="2">
    <source>
        <dbReference type="EMBL" id="KEQ93112.1"/>
    </source>
</evidence>
<feature type="transmembrane region" description="Helical" evidence="1">
    <location>
        <begin position="70"/>
        <end position="90"/>
    </location>
</feature>
<dbReference type="Proteomes" id="UP000030641">
    <property type="component" value="Unassembled WGS sequence"/>
</dbReference>
<gene>
    <name evidence="2" type="ORF">AUEXF2481DRAFT_352850</name>
</gene>
<organism evidence="2 3">
    <name type="scientific">Aureobasidium subglaciale (strain EXF-2481)</name>
    <name type="common">Aureobasidium pullulans var. subglaciale</name>
    <dbReference type="NCBI Taxonomy" id="1043005"/>
    <lineage>
        <taxon>Eukaryota</taxon>
        <taxon>Fungi</taxon>
        <taxon>Dikarya</taxon>
        <taxon>Ascomycota</taxon>
        <taxon>Pezizomycotina</taxon>
        <taxon>Dothideomycetes</taxon>
        <taxon>Dothideomycetidae</taxon>
        <taxon>Dothideales</taxon>
        <taxon>Saccotheciaceae</taxon>
        <taxon>Aureobasidium</taxon>
    </lineage>
</organism>
<dbReference type="GeneID" id="25365285"/>
<evidence type="ECO:0000256" key="1">
    <source>
        <dbReference type="SAM" id="Phobius"/>
    </source>
</evidence>
<dbReference type="HOGENOM" id="CLU_1427725_0_0_1"/>
<keyword evidence="1" id="KW-0812">Transmembrane</keyword>
<dbReference type="InParanoid" id="A0A074YGD0"/>
<keyword evidence="1" id="KW-0472">Membrane</keyword>
<accession>A0A074YGD0</accession>
<name>A0A074YGD0_AURSE</name>
<dbReference type="RefSeq" id="XP_013341684.1">
    <property type="nucleotide sequence ID" value="XM_013486230.1"/>
</dbReference>
<evidence type="ECO:0000313" key="3">
    <source>
        <dbReference type="Proteomes" id="UP000030641"/>
    </source>
</evidence>
<protein>
    <submittedName>
        <fullName evidence="2">Uncharacterized protein</fullName>
    </submittedName>
</protein>
<reference evidence="2 3" key="1">
    <citation type="journal article" date="2014" name="BMC Genomics">
        <title>Genome sequencing of four Aureobasidium pullulans varieties: biotechnological potential, stress tolerance, and description of new species.</title>
        <authorList>
            <person name="Gostin Ar C."/>
            <person name="Ohm R.A."/>
            <person name="Kogej T."/>
            <person name="Sonjak S."/>
            <person name="Turk M."/>
            <person name="Zajc J."/>
            <person name="Zalar P."/>
            <person name="Grube M."/>
            <person name="Sun H."/>
            <person name="Han J."/>
            <person name="Sharma A."/>
            <person name="Chiniquy J."/>
            <person name="Ngan C.Y."/>
            <person name="Lipzen A."/>
            <person name="Barry K."/>
            <person name="Grigoriev I.V."/>
            <person name="Gunde-Cimerman N."/>
        </authorList>
    </citation>
    <scope>NUCLEOTIDE SEQUENCE [LARGE SCALE GENOMIC DNA]</scope>
    <source>
        <strain evidence="2 3">EXF-2481</strain>
    </source>
</reference>
<feature type="transmembrane region" description="Helical" evidence="1">
    <location>
        <begin position="168"/>
        <end position="189"/>
    </location>
</feature>
<keyword evidence="1" id="KW-1133">Transmembrane helix</keyword>
<dbReference type="AlphaFoldDB" id="A0A074YGD0"/>